<feature type="domain" description="EAL" evidence="11">
    <location>
        <begin position="267"/>
        <end position="519"/>
    </location>
</feature>
<sequence>MNKTGMVLLASTVGVLALIVPFSLSLYLAQTQGRDDALTALHDLAEDVLHRADNARLQISDAIDALNNNPAEPPCSPEQLTRMGMLSAAFSHVAGMARLEQDALVCTTLGGQGVPLNLGAPHGNRQYGLQFWSAIELPNLPGQTFSVLGRDGYAALVYPDLAIDLLNRESPVSLAFFSTGQRLILGRRGTIQDEWIDRYQGQPIQFEDAGYFVVIQPSDTGDSAALAAMPSTLVQAQVQRFAYILGPVGLILGILLTGVVVFVARRRLSLSGELEAAIDRDEFFVEYQPIIDLQDGRCVGAEALARWRNEDGALVSPNVFIPLAEANGMIQRITTRAMEIVVRDAAELLRADPQLHIAINLSPDDLHSEGMDTRMKELAASAGMGPASLMFEITERGLMSPDKARGVLLAVRAGGFRVAIDDFGTGHSSLSYLATYELDFLKIDKMFVDTLGTDAPTSLVTFHIIELARSLGLQLIAEGVETEAQRDILRERGVQYAQGWLFGRPMSIQKLGTFIARASQGLRPTAVI</sequence>
<dbReference type="InterPro" id="IPR001633">
    <property type="entry name" value="EAL_dom"/>
</dbReference>
<comment type="subcellular location">
    <subcellularLocation>
        <location evidence="1">Cell membrane</location>
        <topology evidence="1">Multi-pass membrane protein</topology>
    </subcellularLocation>
</comment>
<keyword evidence="6 12" id="KW-0378">Hydrolase</keyword>
<evidence type="ECO:0000256" key="5">
    <source>
        <dbReference type="ARBA" id="ARBA00022692"/>
    </source>
</evidence>
<evidence type="ECO:0000256" key="1">
    <source>
        <dbReference type="ARBA" id="ARBA00004651"/>
    </source>
</evidence>
<dbReference type="PANTHER" id="PTHR33121">
    <property type="entry name" value="CYCLIC DI-GMP PHOSPHODIESTERASE PDEF"/>
    <property type="match status" value="1"/>
</dbReference>
<dbReference type="SMART" id="SM00052">
    <property type="entry name" value="EAL"/>
    <property type="match status" value="1"/>
</dbReference>
<dbReference type="SUPFAM" id="SSF141868">
    <property type="entry name" value="EAL domain-like"/>
    <property type="match status" value="1"/>
</dbReference>
<dbReference type="RefSeq" id="WP_175169105.1">
    <property type="nucleotide sequence ID" value="NZ_CADIJQ010000001.1"/>
</dbReference>
<proteinExistence type="predicted"/>
<keyword evidence="5 10" id="KW-0812">Transmembrane</keyword>
<evidence type="ECO:0000313" key="12">
    <source>
        <dbReference type="EMBL" id="CAB3673770.1"/>
    </source>
</evidence>
<evidence type="ECO:0000256" key="4">
    <source>
        <dbReference type="ARBA" id="ARBA00022636"/>
    </source>
</evidence>
<dbReference type="PANTHER" id="PTHR33121:SF79">
    <property type="entry name" value="CYCLIC DI-GMP PHOSPHODIESTERASE PDED-RELATED"/>
    <property type="match status" value="1"/>
</dbReference>
<evidence type="ECO:0000256" key="8">
    <source>
        <dbReference type="ARBA" id="ARBA00023136"/>
    </source>
</evidence>
<dbReference type="CDD" id="cd01948">
    <property type="entry name" value="EAL"/>
    <property type="match status" value="1"/>
</dbReference>
<organism evidence="12 13">
    <name type="scientific">Achromobacter kerstersii</name>
    <dbReference type="NCBI Taxonomy" id="1353890"/>
    <lineage>
        <taxon>Bacteria</taxon>
        <taxon>Pseudomonadati</taxon>
        <taxon>Pseudomonadota</taxon>
        <taxon>Betaproteobacteria</taxon>
        <taxon>Burkholderiales</taxon>
        <taxon>Alcaligenaceae</taxon>
        <taxon>Achromobacter</taxon>
    </lineage>
</organism>
<dbReference type="EMBL" id="CADIJQ010000001">
    <property type="protein sequence ID" value="CAB3673770.1"/>
    <property type="molecule type" value="Genomic_DNA"/>
</dbReference>
<dbReference type="EC" id="3.1.4.52" evidence="2"/>
<comment type="catalytic activity">
    <reaction evidence="9">
        <text>3',3'-c-di-GMP + H2O = 5'-phosphoguanylyl(3'-&gt;5')guanosine + H(+)</text>
        <dbReference type="Rhea" id="RHEA:24902"/>
        <dbReference type="ChEBI" id="CHEBI:15377"/>
        <dbReference type="ChEBI" id="CHEBI:15378"/>
        <dbReference type="ChEBI" id="CHEBI:58754"/>
        <dbReference type="ChEBI" id="CHEBI:58805"/>
        <dbReference type="EC" id="3.1.4.52"/>
    </reaction>
</comment>
<evidence type="ECO:0000256" key="9">
    <source>
        <dbReference type="ARBA" id="ARBA00034290"/>
    </source>
</evidence>
<dbReference type="PROSITE" id="PS50883">
    <property type="entry name" value="EAL"/>
    <property type="match status" value="1"/>
</dbReference>
<keyword evidence="3" id="KW-1003">Cell membrane</keyword>
<dbReference type="Gene3D" id="3.20.20.450">
    <property type="entry name" value="EAL domain"/>
    <property type="match status" value="1"/>
</dbReference>
<keyword evidence="13" id="KW-1185">Reference proteome</keyword>
<evidence type="ECO:0000256" key="2">
    <source>
        <dbReference type="ARBA" id="ARBA00012282"/>
    </source>
</evidence>
<accession>A0A6S6ZG53</accession>
<keyword evidence="7 10" id="KW-1133">Transmembrane helix</keyword>
<evidence type="ECO:0000259" key="11">
    <source>
        <dbReference type="PROSITE" id="PS50883"/>
    </source>
</evidence>
<evidence type="ECO:0000256" key="6">
    <source>
        <dbReference type="ARBA" id="ARBA00022801"/>
    </source>
</evidence>
<feature type="transmembrane region" description="Helical" evidence="10">
    <location>
        <begin position="241"/>
        <end position="264"/>
    </location>
</feature>
<dbReference type="InterPro" id="IPR035919">
    <property type="entry name" value="EAL_sf"/>
</dbReference>
<evidence type="ECO:0000256" key="3">
    <source>
        <dbReference type="ARBA" id="ARBA00022475"/>
    </source>
</evidence>
<keyword evidence="8 10" id="KW-0472">Membrane</keyword>
<dbReference type="GO" id="GO:0005886">
    <property type="term" value="C:plasma membrane"/>
    <property type="evidence" value="ECO:0007669"/>
    <property type="project" value="UniProtKB-SubCell"/>
</dbReference>
<dbReference type="InterPro" id="IPR050706">
    <property type="entry name" value="Cyclic-di-GMP_PDE-like"/>
</dbReference>
<evidence type="ECO:0000313" key="13">
    <source>
        <dbReference type="Proteomes" id="UP000494269"/>
    </source>
</evidence>
<dbReference type="Proteomes" id="UP000494269">
    <property type="component" value="Unassembled WGS sequence"/>
</dbReference>
<dbReference type="InterPro" id="IPR024744">
    <property type="entry name" value="CSS-motif_dom"/>
</dbReference>
<gene>
    <name evidence="12" type="primary">pdeB_1</name>
    <name evidence="12" type="ORF">LMG3441_01216</name>
</gene>
<keyword evidence="4" id="KW-0973">c-di-GMP</keyword>
<protein>
    <recommendedName>
        <fullName evidence="2">cyclic-guanylate-specific phosphodiesterase</fullName>
        <ecNumber evidence="2">3.1.4.52</ecNumber>
    </recommendedName>
</protein>
<dbReference type="Pfam" id="PF00563">
    <property type="entry name" value="EAL"/>
    <property type="match status" value="1"/>
</dbReference>
<name>A0A6S6ZG53_9BURK</name>
<evidence type="ECO:0000256" key="7">
    <source>
        <dbReference type="ARBA" id="ARBA00022989"/>
    </source>
</evidence>
<dbReference type="AlphaFoldDB" id="A0A6S6ZG53"/>
<reference evidence="12 13" key="1">
    <citation type="submission" date="2020-04" db="EMBL/GenBank/DDBJ databases">
        <authorList>
            <person name="De Canck E."/>
        </authorList>
    </citation>
    <scope>NUCLEOTIDE SEQUENCE [LARGE SCALE GENOMIC DNA]</scope>
    <source>
        <strain evidence="12 13">LMG 3441</strain>
    </source>
</reference>
<dbReference type="Pfam" id="PF12792">
    <property type="entry name" value="CSS-motif"/>
    <property type="match status" value="1"/>
</dbReference>
<dbReference type="GO" id="GO:0071111">
    <property type="term" value="F:cyclic-guanylate-specific phosphodiesterase activity"/>
    <property type="evidence" value="ECO:0007669"/>
    <property type="project" value="UniProtKB-EC"/>
</dbReference>
<evidence type="ECO:0000256" key="10">
    <source>
        <dbReference type="SAM" id="Phobius"/>
    </source>
</evidence>